<dbReference type="RefSeq" id="XP_065329778.1">
    <property type="nucleotide sequence ID" value="XM_065473706.1"/>
</dbReference>
<name>A0AAX4JCD1_9MICR</name>
<keyword evidence="4" id="KW-1185">Reference proteome</keyword>
<dbReference type="AlphaFoldDB" id="A0AAX4JCD1"/>
<keyword evidence="1" id="KW-0472">Membrane</keyword>
<dbReference type="Proteomes" id="UP001334084">
    <property type="component" value="Chromosome 5"/>
</dbReference>
<feature type="chain" id="PRO_5043691034" evidence="2">
    <location>
        <begin position="21"/>
        <end position="313"/>
    </location>
</feature>
<reference evidence="3" key="1">
    <citation type="journal article" date="2024" name="BMC Genomics">
        <title>Functional annotation of a divergent genome using sequence and structure-based similarity.</title>
        <authorList>
            <person name="Svedberg D."/>
            <person name="Winiger R.R."/>
            <person name="Berg A."/>
            <person name="Sharma H."/>
            <person name="Tellgren-Roth C."/>
            <person name="Debrunner-Vossbrinck B.A."/>
            <person name="Vossbrinck C.R."/>
            <person name="Barandun J."/>
        </authorList>
    </citation>
    <scope>NUCLEOTIDE SEQUENCE</scope>
    <source>
        <strain evidence="3">Illinois isolate</strain>
    </source>
</reference>
<feature type="signal peptide" evidence="2">
    <location>
        <begin position="1"/>
        <end position="20"/>
    </location>
</feature>
<accession>A0AAX4JCD1</accession>
<evidence type="ECO:0000313" key="3">
    <source>
        <dbReference type="EMBL" id="WUR03633.1"/>
    </source>
</evidence>
<dbReference type="EMBL" id="CP142730">
    <property type="protein sequence ID" value="WUR03633.1"/>
    <property type="molecule type" value="Genomic_DNA"/>
</dbReference>
<proteinExistence type="predicted"/>
<dbReference type="KEGG" id="vnx:VNE69_05222"/>
<sequence>MSLLFYSFNLILILISIIRTTENNMSIDSYDINHYKLCSTYDGIANITGQPPMTIQDFAEIVWKSITEHIIFKRMAQSNDTDNSFVEVKNELKNVFEIVIKQKFKIEAWDPFILDKFDFSVQIFINEIVDITIRFYNTLGICFKDVLEASSSVENAIKDIIYKNTCYVFKGIGEIPGILYRMCNTLISHNKNCYGLEGKENIVNVLKENRRQISKAVCYEDMPIEDNNTVINHESTYEIGEALSTFIHDNFYILMGINAFLIIVVVSIAYWKINSACGSLRGRHLRVDKYCKRVSKNKPKKVHEEIELNEIRV</sequence>
<dbReference type="GeneID" id="90541446"/>
<evidence type="ECO:0000313" key="4">
    <source>
        <dbReference type="Proteomes" id="UP001334084"/>
    </source>
</evidence>
<organism evidence="3 4">
    <name type="scientific">Vairimorpha necatrix</name>
    <dbReference type="NCBI Taxonomy" id="6039"/>
    <lineage>
        <taxon>Eukaryota</taxon>
        <taxon>Fungi</taxon>
        <taxon>Fungi incertae sedis</taxon>
        <taxon>Microsporidia</taxon>
        <taxon>Nosematidae</taxon>
        <taxon>Vairimorpha</taxon>
    </lineage>
</organism>
<keyword evidence="2" id="KW-0732">Signal</keyword>
<keyword evidence="1" id="KW-1133">Transmembrane helix</keyword>
<evidence type="ECO:0000256" key="2">
    <source>
        <dbReference type="SAM" id="SignalP"/>
    </source>
</evidence>
<evidence type="ECO:0000256" key="1">
    <source>
        <dbReference type="SAM" id="Phobius"/>
    </source>
</evidence>
<protein>
    <submittedName>
        <fullName evidence="3">SP-containing membrane protein</fullName>
    </submittedName>
</protein>
<gene>
    <name evidence="3" type="ORF">VNE69_05222</name>
</gene>
<feature type="transmembrane region" description="Helical" evidence="1">
    <location>
        <begin position="251"/>
        <end position="271"/>
    </location>
</feature>
<keyword evidence="1" id="KW-0812">Transmembrane</keyword>